<organism evidence="1 2">
    <name type="scientific">Phaeobacter gallaeciensis</name>
    <dbReference type="NCBI Taxonomy" id="60890"/>
    <lineage>
        <taxon>Bacteria</taxon>
        <taxon>Pseudomonadati</taxon>
        <taxon>Pseudomonadota</taxon>
        <taxon>Alphaproteobacteria</taxon>
        <taxon>Rhodobacterales</taxon>
        <taxon>Roseobacteraceae</taxon>
        <taxon>Phaeobacter</taxon>
    </lineage>
</organism>
<protein>
    <submittedName>
        <fullName evidence="1">Uncharacterized protein</fullName>
    </submittedName>
</protein>
<accession>A0A1B0ZWL0</accession>
<gene>
    <name evidence="1" type="ORF">JL2886_03577</name>
</gene>
<proteinExistence type="predicted"/>
<sequence>MQDLRQIRIHPRAFACGQDDEGCAHVMFLFVFSAPPFYPLTVGAQAIAPSN</sequence>
<keyword evidence="2" id="KW-1185">Reference proteome</keyword>
<dbReference type="EMBL" id="CP015124">
    <property type="protein sequence ID" value="ANP38450.1"/>
    <property type="molecule type" value="Genomic_DNA"/>
</dbReference>
<dbReference type="Proteomes" id="UP000092565">
    <property type="component" value="Chromosome"/>
</dbReference>
<evidence type="ECO:0000313" key="1">
    <source>
        <dbReference type="EMBL" id="ANP38450.1"/>
    </source>
</evidence>
<dbReference type="AlphaFoldDB" id="A0A1B0ZWL0"/>
<name>A0A1B0ZWL0_9RHOB</name>
<evidence type="ECO:0000313" key="2">
    <source>
        <dbReference type="Proteomes" id="UP000092565"/>
    </source>
</evidence>
<reference evidence="1 2" key="1">
    <citation type="submission" date="2016-04" db="EMBL/GenBank/DDBJ databases">
        <authorList>
            <person name="Evans L.H."/>
            <person name="Alamgir A."/>
            <person name="Owens N."/>
            <person name="Weber N.D."/>
            <person name="Virtaneva K."/>
            <person name="Barbian K."/>
            <person name="Babar A."/>
            <person name="Rosenke K."/>
        </authorList>
    </citation>
    <scope>NUCLEOTIDE SEQUENCE [LARGE SCALE GENOMIC DNA]</scope>
    <source>
        <strain evidence="1 2">JL2886</strain>
    </source>
</reference>